<gene>
    <name evidence="1" type="ORF">MNBD_GAMMA09-3318</name>
</gene>
<dbReference type="PANTHER" id="PTHR37421">
    <property type="entry name" value="UPF0260 PROTEIN YCGN"/>
    <property type="match status" value="1"/>
</dbReference>
<dbReference type="InterPro" id="IPR005358">
    <property type="entry name" value="Puta_zinc/iron-chelating_dom"/>
</dbReference>
<name>A0A3B0XRG1_9ZZZZ</name>
<reference evidence="1" key="1">
    <citation type="submission" date="2018-06" db="EMBL/GenBank/DDBJ databases">
        <authorList>
            <person name="Zhirakovskaya E."/>
        </authorList>
    </citation>
    <scope>NUCLEOTIDE SEQUENCE</scope>
</reference>
<dbReference type="PANTHER" id="PTHR37421:SF1">
    <property type="entry name" value="UPF0260 PROTEIN YCGN"/>
    <property type="match status" value="1"/>
</dbReference>
<dbReference type="EMBL" id="UOFI01000069">
    <property type="protein sequence ID" value="VAW65837.1"/>
    <property type="molecule type" value="Genomic_DNA"/>
</dbReference>
<dbReference type="NCBIfam" id="NF003507">
    <property type="entry name" value="PRK05170.2-5"/>
    <property type="match status" value="1"/>
</dbReference>
<dbReference type="PIRSF" id="PIRSF006173">
    <property type="entry name" value="UCP006173"/>
    <property type="match status" value="1"/>
</dbReference>
<organism evidence="1">
    <name type="scientific">hydrothermal vent metagenome</name>
    <dbReference type="NCBI Taxonomy" id="652676"/>
    <lineage>
        <taxon>unclassified sequences</taxon>
        <taxon>metagenomes</taxon>
        <taxon>ecological metagenomes</taxon>
    </lineage>
</organism>
<dbReference type="InterPro" id="IPR008228">
    <property type="entry name" value="UCP006173"/>
</dbReference>
<protein>
    <submittedName>
        <fullName evidence="1">UPF0260 protein YcgN</fullName>
    </submittedName>
</protein>
<accession>A0A3B0XRG1</accession>
<dbReference type="Pfam" id="PF03692">
    <property type="entry name" value="CxxCxxCC"/>
    <property type="match status" value="1"/>
</dbReference>
<dbReference type="NCBIfam" id="NF003501">
    <property type="entry name" value="PRK05170.1-5"/>
    <property type="match status" value="1"/>
</dbReference>
<sequence>MAAFWETKSLQQMSDSEWESLCDGCARCCLLKLRDEDTDETFYTNVSCRLLNLETCRCTDYTHRKSLIAECLLIRDMRAEEYRWLPQTCAYRRLSEGKPLHQWHPLIAANAHSVQNAGITVTAFAVSEQYIHPEQLPEHIIKLSEN</sequence>
<proteinExistence type="predicted"/>
<dbReference type="AlphaFoldDB" id="A0A3B0XRG1"/>
<evidence type="ECO:0000313" key="1">
    <source>
        <dbReference type="EMBL" id="VAW65837.1"/>
    </source>
</evidence>